<evidence type="ECO:0000313" key="2">
    <source>
        <dbReference type="EMBL" id="RZM79686.1"/>
    </source>
</evidence>
<dbReference type="PANTHER" id="PTHR37826:SF3">
    <property type="entry name" value="J DOMAIN-CONTAINING PROTEIN"/>
    <property type="match status" value="1"/>
</dbReference>
<keyword evidence="3" id="KW-1185">Reference proteome</keyword>
<evidence type="ECO:0000313" key="3">
    <source>
        <dbReference type="Proteomes" id="UP000292459"/>
    </source>
</evidence>
<feature type="region of interest" description="Disordered" evidence="1">
    <location>
        <begin position="389"/>
        <end position="439"/>
    </location>
</feature>
<accession>A0A4V2E2T6</accession>
<name>A0A4V2E2T6_9CYAN</name>
<gene>
    <name evidence="2" type="ORF">DYY88_13375</name>
</gene>
<dbReference type="AlphaFoldDB" id="A0A4V2E2T6"/>
<dbReference type="Proteomes" id="UP000292459">
    <property type="component" value="Unassembled WGS sequence"/>
</dbReference>
<feature type="compositionally biased region" description="Low complexity" evidence="1">
    <location>
        <begin position="405"/>
        <end position="428"/>
    </location>
</feature>
<dbReference type="GO" id="GO:0004386">
    <property type="term" value="F:helicase activity"/>
    <property type="evidence" value="ECO:0007669"/>
    <property type="project" value="UniProtKB-KW"/>
</dbReference>
<evidence type="ECO:0000256" key="1">
    <source>
        <dbReference type="SAM" id="MobiDB-lite"/>
    </source>
</evidence>
<keyword evidence="2" id="KW-0347">Helicase</keyword>
<keyword evidence="2" id="KW-0547">Nucleotide-binding</keyword>
<reference evidence="2 3" key="1">
    <citation type="submission" date="2018-11" db="EMBL/GenBank/DDBJ databases">
        <title>Whole genome sequencing of an environmental sample.</title>
        <authorList>
            <person name="Sarangi A.N."/>
            <person name="Singh D."/>
            <person name="Tripathy S."/>
        </authorList>
    </citation>
    <scope>NUCLEOTIDE SEQUENCE [LARGE SCALE GENOMIC DNA]</scope>
    <source>
        <strain evidence="2 3">Lakshadweep</strain>
    </source>
</reference>
<sequence>MTTSSTSTRSNQACLCSGCGADLVFNPTLGKLLCPYCNSAKTVMGSPKTVEEQSLDEWQQRSNQAQTAPLSAQALEVECHGCHAQISFEPPDVAGDCPFCGTHITAQAQTANPVITPGGVLPFKIGRKAGRQRLSQWLSTRWFAPSSLKQLAQHESLKGIYLPFWTFDCQTRTRYTGERGTYYYVTKTRRVKNSDGEWVTETYEERRTRWSSASGQVSRFFDDILVPAVKTVDIDRLQKIGPWTLKNLVPYDPSFLQGFRAQRYQVSLPNGFTKAKGVMGSYIDSDIRSDIGGDEQRIHSKDTSYTEETFKHILLPVWMATYRFKNKPYQVMINGETGKIVGDRPYCPFKIAGAITGAIVALGTLWGGYTYVEGEWRFPTWLTQPQLSIPWPGSPSDSPLPSAPEPTDSAPSSPPASVNSAPSPSDAPLDTPTSTPDPAFQKAMTFAQQAAEQTQTAQTRAEWQTVANLWVQAIEALKKVPGDDVNAPKAQQKIQEYQQNLNYARQRFEMAP</sequence>
<protein>
    <submittedName>
        <fullName evidence="2">Primosomal protein N' (Replication factor Y)-superfamily II helicase</fullName>
    </submittedName>
</protein>
<dbReference type="EMBL" id="QVFV01000002">
    <property type="protein sequence ID" value="RZM79686.1"/>
    <property type="molecule type" value="Genomic_DNA"/>
</dbReference>
<organism evidence="2 3">
    <name type="scientific">Leptolyngbya iicbica LK</name>
    <dbReference type="NCBI Taxonomy" id="2294035"/>
    <lineage>
        <taxon>Bacteria</taxon>
        <taxon>Bacillati</taxon>
        <taxon>Cyanobacteriota</taxon>
        <taxon>Cyanophyceae</taxon>
        <taxon>Leptolyngbyales</taxon>
        <taxon>Leptolyngbyaceae</taxon>
        <taxon>Leptolyngbya group</taxon>
        <taxon>Leptolyngbya</taxon>
        <taxon>Leptolyngbya iicbica</taxon>
    </lineage>
</organism>
<dbReference type="PANTHER" id="PTHR37826">
    <property type="entry name" value="FLOTILLIN BAND_7_5 DOMAIN PROTEIN"/>
    <property type="match status" value="1"/>
</dbReference>
<dbReference type="OrthoDB" id="3182597at2"/>
<dbReference type="RefSeq" id="WP_130199433.1">
    <property type="nucleotide sequence ID" value="NZ_QVFV01000002.1"/>
</dbReference>
<comment type="caution">
    <text evidence="2">The sequence shown here is derived from an EMBL/GenBank/DDBJ whole genome shotgun (WGS) entry which is preliminary data.</text>
</comment>
<proteinExistence type="predicted"/>
<keyword evidence="2" id="KW-0067">ATP-binding</keyword>
<keyword evidence="2" id="KW-0378">Hydrolase</keyword>